<evidence type="ECO:0000256" key="5">
    <source>
        <dbReference type="ARBA" id="ARBA00022516"/>
    </source>
</evidence>
<dbReference type="STRING" id="105231.A0A1Y1IJQ7"/>
<evidence type="ECO:0000313" key="14">
    <source>
        <dbReference type="EMBL" id="GAQ88976.1"/>
    </source>
</evidence>
<dbReference type="GO" id="GO:0030148">
    <property type="term" value="P:sphingolipid biosynthetic process"/>
    <property type="evidence" value="ECO:0000318"/>
    <property type="project" value="GO_Central"/>
</dbReference>
<dbReference type="GO" id="GO:0030497">
    <property type="term" value="P:fatty acid elongation"/>
    <property type="evidence" value="ECO:0000318"/>
    <property type="project" value="GO_Central"/>
</dbReference>
<gene>
    <name evidence="14" type="ORF">KFL_004750050</name>
</gene>
<dbReference type="UniPathway" id="UPA00094"/>
<feature type="transmembrane region" description="Helical" evidence="13">
    <location>
        <begin position="47"/>
        <end position="66"/>
    </location>
</feature>
<feature type="transmembrane region" description="Helical" evidence="13">
    <location>
        <begin position="180"/>
        <end position="200"/>
    </location>
</feature>
<feature type="transmembrane region" description="Helical" evidence="13">
    <location>
        <begin position="137"/>
        <end position="160"/>
    </location>
</feature>
<evidence type="ECO:0000256" key="1">
    <source>
        <dbReference type="ARBA" id="ARBA00004141"/>
    </source>
</evidence>
<reference evidence="14 15" key="1">
    <citation type="journal article" date="2014" name="Nat. Commun.">
        <title>Klebsormidium flaccidum genome reveals primary factors for plant terrestrial adaptation.</title>
        <authorList>
            <person name="Hori K."/>
            <person name="Maruyama F."/>
            <person name="Fujisawa T."/>
            <person name="Togashi T."/>
            <person name="Yamamoto N."/>
            <person name="Seo M."/>
            <person name="Sato S."/>
            <person name="Yamada T."/>
            <person name="Mori H."/>
            <person name="Tajima N."/>
            <person name="Moriyama T."/>
            <person name="Ikeuchi M."/>
            <person name="Watanabe M."/>
            <person name="Wada H."/>
            <person name="Kobayashi K."/>
            <person name="Saito M."/>
            <person name="Masuda T."/>
            <person name="Sasaki-Sekimoto Y."/>
            <person name="Mashiguchi K."/>
            <person name="Awai K."/>
            <person name="Shimojima M."/>
            <person name="Masuda S."/>
            <person name="Iwai M."/>
            <person name="Nobusawa T."/>
            <person name="Narise T."/>
            <person name="Kondo S."/>
            <person name="Saito H."/>
            <person name="Sato R."/>
            <person name="Murakawa M."/>
            <person name="Ihara Y."/>
            <person name="Oshima-Yamada Y."/>
            <person name="Ohtaka K."/>
            <person name="Satoh M."/>
            <person name="Sonobe K."/>
            <person name="Ishii M."/>
            <person name="Ohtani R."/>
            <person name="Kanamori-Sato M."/>
            <person name="Honoki R."/>
            <person name="Miyazaki D."/>
            <person name="Mochizuki H."/>
            <person name="Umetsu J."/>
            <person name="Higashi K."/>
            <person name="Shibata D."/>
            <person name="Kamiya Y."/>
            <person name="Sato N."/>
            <person name="Nakamura Y."/>
            <person name="Tabata S."/>
            <person name="Ida S."/>
            <person name="Kurokawa K."/>
            <person name="Ohta H."/>
        </authorList>
    </citation>
    <scope>NUCLEOTIDE SEQUENCE [LARGE SCALE GENOMIC DNA]</scope>
    <source>
        <strain evidence="14 15">NIES-2285</strain>
    </source>
</reference>
<evidence type="ECO:0000256" key="3">
    <source>
        <dbReference type="ARBA" id="ARBA00007811"/>
    </source>
</evidence>
<evidence type="ECO:0000313" key="15">
    <source>
        <dbReference type="Proteomes" id="UP000054558"/>
    </source>
</evidence>
<keyword evidence="7 13" id="KW-0276">Fatty acid metabolism</keyword>
<dbReference type="GO" id="GO:0102158">
    <property type="term" value="F:very-long-chain (3R)-3-hydroxyacyl-CoA dehydratase activity"/>
    <property type="evidence" value="ECO:0007669"/>
    <property type="project" value="UniProtKB-EC"/>
</dbReference>
<keyword evidence="13" id="KW-0256">Endoplasmic reticulum</keyword>
<dbReference type="OrthoDB" id="46988at2759"/>
<dbReference type="EC" id="4.2.1.134" evidence="4 13"/>
<comment type="caution">
    <text evidence="13">Lacks conserved residue(s) required for the propagation of feature annotation.</text>
</comment>
<dbReference type="EMBL" id="DF237424">
    <property type="protein sequence ID" value="GAQ88976.1"/>
    <property type="molecule type" value="Genomic_DNA"/>
</dbReference>
<dbReference type="PANTHER" id="PTHR11035:SF35">
    <property type="entry name" value="VERY-LONG-CHAIN (3R)-3-HYDROXYACYL-COA DEHYDRATASE"/>
    <property type="match status" value="1"/>
</dbReference>
<keyword evidence="8 13" id="KW-1133">Transmembrane helix</keyword>
<dbReference type="AlphaFoldDB" id="A0A1Y1IJQ7"/>
<dbReference type="GO" id="GO:0005789">
    <property type="term" value="C:endoplasmic reticulum membrane"/>
    <property type="evidence" value="ECO:0000318"/>
    <property type="project" value="GO_Central"/>
</dbReference>
<sequence>MAVKATYLVVYNFLQALGWLYVAVLLLDNYFKTGSFDQSYSVVKDVVGFLLLGAFLEVIHAAVGLVRSGTLNTLLQWLGRLHVYYAVIGSVPELQSEPALAIMLLAWSLIEIIRYPQNALATIKASPRWLVWLRYTAFIPLYPAGVLGEVILMYKALPYIKDRSLHGEYFKHLPFGYHEFLWGVLLVYPFLWLNLYLYLFRQRKARLAGQKKPVKRTSKRE</sequence>
<dbReference type="InterPro" id="IPR007482">
    <property type="entry name" value="Tyr_Pase-like_PTPLA"/>
</dbReference>
<keyword evidence="15" id="KW-1185">Reference proteome</keyword>
<dbReference type="OMA" id="SEWWLMY"/>
<evidence type="ECO:0000256" key="8">
    <source>
        <dbReference type="ARBA" id="ARBA00022989"/>
    </source>
</evidence>
<evidence type="ECO:0000256" key="13">
    <source>
        <dbReference type="RuleBase" id="RU363109"/>
    </source>
</evidence>
<evidence type="ECO:0000256" key="6">
    <source>
        <dbReference type="ARBA" id="ARBA00022692"/>
    </source>
</evidence>
<evidence type="ECO:0000256" key="10">
    <source>
        <dbReference type="ARBA" id="ARBA00023136"/>
    </source>
</evidence>
<evidence type="ECO:0000256" key="9">
    <source>
        <dbReference type="ARBA" id="ARBA00023098"/>
    </source>
</evidence>
<keyword evidence="11 13" id="KW-0275">Fatty acid biosynthesis</keyword>
<keyword evidence="5 13" id="KW-0444">Lipid biosynthesis</keyword>
<evidence type="ECO:0000256" key="7">
    <source>
        <dbReference type="ARBA" id="ARBA00022832"/>
    </source>
</evidence>
<organism evidence="14 15">
    <name type="scientific">Klebsormidium nitens</name>
    <name type="common">Green alga</name>
    <name type="synonym">Ulothrix nitens</name>
    <dbReference type="NCBI Taxonomy" id="105231"/>
    <lineage>
        <taxon>Eukaryota</taxon>
        <taxon>Viridiplantae</taxon>
        <taxon>Streptophyta</taxon>
        <taxon>Klebsormidiophyceae</taxon>
        <taxon>Klebsormidiales</taxon>
        <taxon>Klebsormidiaceae</taxon>
        <taxon>Klebsormidium</taxon>
    </lineage>
</organism>
<comment type="pathway">
    <text evidence="2 13">Lipid metabolism; fatty acid biosynthesis.</text>
</comment>
<comment type="similarity">
    <text evidence="3 13">Belongs to the very long-chain fatty acids dehydratase HACD family.</text>
</comment>
<feature type="transmembrane region" description="Helical" evidence="13">
    <location>
        <begin position="7"/>
        <end position="27"/>
    </location>
</feature>
<proteinExistence type="inferred from homology"/>
<name>A0A1Y1IJQ7_KLENI</name>
<dbReference type="GO" id="GO:0042761">
    <property type="term" value="P:very long-chain fatty acid biosynthetic process"/>
    <property type="evidence" value="ECO:0000318"/>
    <property type="project" value="GO_Central"/>
</dbReference>
<keyword evidence="10 13" id="KW-0472">Membrane</keyword>
<evidence type="ECO:0000256" key="12">
    <source>
        <dbReference type="ARBA" id="ARBA00023239"/>
    </source>
</evidence>
<dbReference type="PANTHER" id="PTHR11035">
    <property type="entry name" value="VERY-LONG-CHAIN (3R)-3-HYDROXYACYL-COA DEHYDRATASE"/>
    <property type="match status" value="1"/>
</dbReference>
<comment type="subcellular location">
    <subcellularLocation>
        <location evidence="13">Endoplasmic reticulum membrane</location>
        <topology evidence="13">Multi-pass membrane protein</topology>
    </subcellularLocation>
    <subcellularLocation>
        <location evidence="1">Membrane</location>
        <topology evidence="1">Multi-pass membrane protein</topology>
    </subcellularLocation>
</comment>
<protein>
    <recommendedName>
        <fullName evidence="4 13">Very-long-chain (3R)-3-hydroxyacyl-CoA dehydratase</fullName>
        <ecNumber evidence="4 13">4.2.1.134</ecNumber>
    </recommendedName>
</protein>
<keyword evidence="9 13" id="KW-0443">Lipid metabolism</keyword>
<evidence type="ECO:0000256" key="2">
    <source>
        <dbReference type="ARBA" id="ARBA00005194"/>
    </source>
</evidence>
<accession>A0A1Y1IJQ7</accession>
<evidence type="ECO:0000256" key="4">
    <source>
        <dbReference type="ARBA" id="ARBA00013122"/>
    </source>
</evidence>
<dbReference type="Pfam" id="PF04387">
    <property type="entry name" value="PTPLA"/>
    <property type="match status" value="1"/>
</dbReference>
<dbReference type="Proteomes" id="UP000054558">
    <property type="component" value="Unassembled WGS sequence"/>
</dbReference>
<comment type="catalytic activity">
    <reaction evidence="13">
        <text>a very-long-chain (3R)-3-hydroxyacyl-CoA = a very-long-chain (2E)-enoyl-CoA + H2O</text>
        <dbReference type="Rhea" id="RHEA:45812"/>
        <dbReference type="ChEBI" id="CHEBI:15377"/>
        <dbReference type="ChEBI" id="CHEBI:83728"/>
        <dbReference type="ChEBI" id="CHEBI:85440"/>
        <dbReference type="EC" id="4.2.1.134"/>
    </reaction>
</comment>
<comment type="function">
    <text evidence="13">Catalyzes the third of the four reactions of the long-chain fatty acids elongation cycle. This endoplasmic reticulum-bound enzymatic process, allows the addition of two carbons to the chain of long- and very long-chain fatty acids/VLCFAs per cycle. This enzyme catalyzes the dehydration of the 3-hydroxyacyl-CoA intermediate into trans-2,3-enoyl-CoA, within each cycle of fatty acid elongation. Thereby, it participates to the production of VLCFAs of different chain lengths that are involved in multiple biological processes as precursors of membrane lipids and lipid mediators.</text>
</comment>
<keyword evidence="6 13" id="KW-0812">Transmembrane</keyword>
<evidence type="ECO:0000256" key="11">
    <source>
        <dbReference type="ARBA" id="ARBA00023160"/>
    </source>
</evidence>
<dbReference type="GO" id="GO:0018812">
    <property type="term" value="F:3-hydroxyacyl-CoA dehydratase activity"/>
    <property type="evidence" value="ECO:0000318"/>
    <property type="project" value="GO_Central"/>
</dbReference>
<keyword evidence="12 13" id="KW-0456">Lyase</keyword>